<evidence type="ECO:0000313" key="2">
    <source>
        <dbReference type="Proteomes" id="UP000054485"/>
    </source>
</evidence>
<protein>
    <submittedName>
        <fullName evidence="1">Uncharacterized protein</fullName>
    </submittedName>
</protein>
<proteinExistence type="predicted"/>
<feature type="non-terminal residue" evidence="1">
    <location>
        <position position="65"/>
    </location>
</feature>
<dbReference type="Proteomes" id="UP000054485">
    <property type="component" value="Unassembled WGS sequence"/>
</dbReference>
<dbReference type="HOGENOM" id="CLU_003703_7_1_1"/>
<organism evidence="1 2">
    <name type="scientific">Suillus luteus UH-Slu-Lm8-n1</name>
    <dbReference type="NCBI Taxonomy" id="930992"/>
    <lineage>
        <taxon>Eukaryota</taxon>
        <taxon>Fungi</taxon>
        <taxon>Dikarya</taxon>
        <taxon>Basidiomycota</taxon>
        <taxon>Agaricomycotina</taxon>
        <taxon>Agaricomycetes</taxon>
        <taxon>Agaricomycetidae</taxon>
        <taxon>Boletales</taxon>
        <taxon>Suillineae</taxon>
        <taxon>Suillaceae</taxon>
        <taxon>Suillus</taxon>
    </lineage>
</organism>
<feature type="non-terminal residue" evidence="1">
    <location>
        <position position="1"/>
    </location>
</feature>
<keyword evidence="2" id="KW-1185">Reference proteome</keyword>
<gene>
    <name evidence="1" type="ORF">CY34DRAFT_42728</name>
</gene>
<name>A0A0D0ASF8_9AGAM</name>
<dbReference type="OrthoDB" id="2618192at2759"/>
<reference evidence="1 2" key="1">
    <citation type="submission" date="2014-04" db="EMBL/GenBank/DDBJ databases">
        <authorList>
            <consortium name="DOE Joint Genome Institute"/>
            <person name="Kuo A."/>
            <person name="Ruytinx J."/>
            <person name="Rineau F."/>
            <person name="Colpaert J."/>
            <person name="Kohler A."/>
            <person name="Nagy L.G."/>
            <person name="Floudas D."/>
            <person name="Copeland A."/>
            <person name="Barry K.W."/>
            <person name="Cichocki N."/>
            <person name="Veneault-Fourrey C."/>
            <person name="LaButti K."/>
            <person name="Lindquist E.A."/>
            <person name="Lipzen A."/>
            <person name="Lundell T."/>
            <person name="Morin E."/>
            <person name="Murat C."/>
            <person name="Sun H."/>
            <person name="Tunlid A."/>
            <person name="Henrissat B."/>
            <person name="Grigoriev I.V."/>
            <person name="Hibbett D.S."/>
            <person name="Martin F."/>
            <person name="Nordberg H.P."/>
            <person name="Cantor M.N."/>
            <person name="Hua S.X."/>
        </authorList>
    </citation>
    <scope>NUCLEOTIDE SEQUENCE [LARGE SCALE GENOMIC DNA]</scope>
    <source>
        <strain evidence="1 2">UH-Slu-Lm8-n1</strain>
    </source>
</reference>
<accession>A0A0D0ASF8</accession>
<reference evidence="2" key="2">
    <citation type="submission" date="2015-01" db="EMBL/GenBank/DDBJ databases">
        <title>Evolutionary Origins and Diversification of the Mycorrhizal Mutualists.</title>
        <authorList>
            <consortium name="DOE Joint Genome Institute"/>
            <consortium name="Mycorrhizal Genomics Consortium"/>
            <person name="Kohler A."/>
            <person name="Kuo A."/>
            <person name="Nagy L.G."/>
            <person name="Floudas D."/>
            <person name="Copeland A."/>
            <person name="Barry K.W."/>
            <person name="Cichocki N."/>
            <person name="Veneault-Fourrey C."/>
            <person name="LaButti K."/>
            <person name="Lindquist E.A."/>
            <person name="Lipzen A."/>
            <person name="Lundell T."/>
            <person name="Morin E."/>
            <person name="Murat C."/>
            <person name="Riley R."/>
            <person name="Ohm R."/>
            <person name="Sun H."/>
            <person name="Tunlid A."/>
            <person name="Henrissat B."/>
            <person name="Grigoriev I.V."/>
            <person name="Hibbett D.S."/>
            <person name="Martin F."/>
        </authorList>
    </citation>
    <scope>NUCLEOTIDE SEQUENCE [LARGE SCALE GENOMIC DNA]</scope>
    <source>
        <strain evidence="2">UH-Slu-Lm8-n1</strain>
    </source>
</reference>
<evidence type="ECO:0000313" key="1">
    <source>
        <dbReference type="EMBL" id="KIK44651.1"/>
    </source>
</evidence>
<sequence>AEEVKLLQEKMCHVANLLSWHAGWWEEQATHRAALAAPEEEGIQGYVKCQAALWRAMQDRFQEMW</sequence>
<dbReference type="EMBL" id="KN835186">
    <property type="protein sequence ID" value="KIK44651.1"/>
    <property type="molecule type" value="Genomic_DNA"/>
</dbReference>
<dbReference type="AlphaFoldDB" id="A0A0D0ASF8"/>
<dbReference type="InParanoid" id="A0A0D0ASF8"/>